<organism evidence="10 11">
    <name type="scientific">Jeongeupia naejangsanensis</name>
    <dbReference type="NCBI Taxonomy" id="613195"/>
    <lineage>
        <taxon>Bacteria</taxon>
        <taxon>Pseudomonadati</taxon>
        <taxon>Pseudomonadota</taxon>
        <taxon>Betaproteobacteria</taxon>
        <taxon>Neisseriales</taxon>
        <taxon>Chitinibacteraceae</taxon>
        <taxon>Jeongeupia</taxon>
    </lineage>
</organism>
<gene>
    <name evidence="10" type="ORF">JMJ54_08280</name>
</gene>
<dbReference type="PANTHER" id="PTHR43616">
    <property type="entry name" value="GLYCEROL DEHYDROGENASE"/>
    <property type="match status" value="1"/>
</dbReference>
<sequence>MITTAIFPSRYVQGAGALDALGDELARLGGKALVLLAPFAARELGERIDATLAAAGVEARLEVFNGECSDEEVERLVAIAGPLGVNVVAGIGGGKMLDTAKAVAFAMKARVAIVPTIASTDAPCSALSVIYTPQGEFKRYLVLPTNPDLVLVDTAIVAKAPVRLLVAGMGDALATWFEAESCRIRGAGNMTGRPGPMTAHGLARLCFDTLFEYGPLARAACEGGVVTPALEKVVEANTLLSGLGFESGGLAAAHAIHNGLTVLEQTHEYWHGEKVAFGTLATLMLTGADPALVDRVYDFCDAVGLPTTLAEIGLDGVSETELRRAAEAACAPGETIHNEPHAITADAVLAAMIAADAYGRSRQACCC</sequence>
<protein>
    <recommendedName>
        <fullName evidence="7">Glycerol dehydrogenase</fullName>
        <ecNumber evidence="6">1.1.1.6</ecNumber>
    </recommendedName>
</protein>
<keyword evidence="3" id="KW-0560">Oxidoreductase</keyword>
<evidence type="ECO:0000256" key="8">
    <source>
        <dbReference type="ARBA" id="ARBA00049006"/>
    </source>
</evidence>
<evidence type="ECO:0000256" key="6">
    <source>
        <dbReference type="ARBA" id="ARBA00039147"/>
    </source>
</evidence>
<accession>A0ABS2BK74</accession>
<dbReference type="PROSITE" id="PS00913">
    <property type="entry name" value="ADH_IRON_1"/>
    <property type="match status" value="1"/>
</dbReference>
<evidence type="ECO:0000256" key="2">
    <source>
        <dbReference type="ARBA" id="ARBA00022723"/>
    </source>
</evidence>
<dbReference type="Gene3D" id="1.20.1090.10">
    <property type="entry name" value="Dehydroquinate synthase-like - alpha domain"/>
    <property type="match status" value="1"/>
</dbReference>
<evidence type="ECO:0000256" key="7">
    <source>
        <dbReference type="ARBA" id="ARBA00040132"/>
    </source>
</evidence>
<keyword evidence="11" id="KW-1185">Reference proteome</keyword>
<comment type="pathway">
    <text evidence="5">Polyol metabolism; glycerol fermentation; glycerone phosphate from glycerol (oxidative route): step 1/2.</text>
</comment>
<dbReference type="PANTHER" id="PTHR43616:SF5">
    <property type="entry name" value="GLYCEROL DEHYDROGENASE 1"/>
    <property type="match status" value="1"/>
</dbReference>
<name>A0ABS2BK74_9NEIS</name>
<feature type="domain" description="Alcohol dehydrogenase iron-type/glycerol dehydrogenase GldA" evidence="9">
    <location>
        <begin position="8"/>
        <end position="154"/>
    </location>
</feature>
<evidence type="ECO:0000256" key="1">
    <source>
        <dbReference type="ARBA" id="ARBA00007358"/>
    </source>
</evidence>
<evidence type="ECO:0000256" key="5">
    <source>
        <dbReference type="ARBA" id="ARBA00037918"/>
    </source>
</evidence>
<reference evidence="10 11" key="1">
    <citation type="submission" date="2021-01" db="EMBL/GenBank/DDBJ databases">
        <title>Draft Genome Sequence and Polyhydroxyalkanoate Biosynthetic Potential of Jeongeupia naejangsanensis Type Strain DSM 24253.</title>
        <authorList>
            <person name="Turrini P."/>
            <person name="Artuso I."/>
            <person name="Lugli G.A."/>
            <person name="Frangipani E."/>
            <person name="Ventura M."/>
            <person name="Visca P."/>
        </authorList>
    </citation>
    <scope>NUCLEOTIDE SEQUENCE [LARGE SCALE GENOMIC DNA]</scope>
    <source>
        <strain evidence="10 11">DSM 24253</strain>
    </source>
</reference>
<dbReference type="Gene3D" id="3.40.50.1970">
    <property type="match status" value="1"/>
</dbReference>
<evidence type="ECO:0000313" key="10">
    <source>
        <dbReference type="EMBL" id="MBM3115825.1"/>
    </source>
</evidence>
<comment type="similarity">
    <text evidence="1">Belongs to the iron-containing alcohol dehydrogenase family.</text>
</comment>
<dbReference type="InterPro" id="IPR001670">
    <property type="entry name" value="ADH_Fe/GldA"/>
</dbReference>
<evidence type="ECO:0000256" key="4">
    <source>
        <dbReference type="ARBA" id="ARBA00023027"/>
    </source>
</evidence>
<dbReference type="SUPFAM" id="SSF56796">
    <property type="entry name" value="Dehydroquinate synthase-like"/>
    <property type="match status" value="1"/>
</dbReference>
<dbReference type="EMBL" id="JAESND010000003">
    <property type="protein sequence ID" value="MBM3115825.1"/>
    <property type="molecule type" value="Genomic_DNA"/>
</dbReference>
<dbReference type="RefSeq" id="WP_203537702.1">
    <property type="nucleotide sequence ID" value="NZ_JAESND010000003.1"/>
</dbReference>
<evidence type="ECO:0000259" key="9">
    <source>
        <dbReference type="Pfam" id="PF00465"/>
    </source>
</evidence>
<dbReference type="CDD" id="cd08170">
    <property type="entry name" value="GlyDH"/>
    <property type="match status" value="1"/>
</dbReference>
<dbReference type="InterPro" id="IPR016205">
    <property type="entry name" value="Glycerol_DH"/>
</dbReference>
<evidence type="ECO:0000313" key="11">
    <source>
        <dbReference type="Proteomes" id="UP000809431"/>
    </source>
</evidence>
<evidence type="ECO:0000256" key="3">
    <source>
        <dbReference type="ARBA" id="ARBA00023002"/>
    </source>
</evidence>
<comment type="caution">
    <text evidence="10">The sequence shown here is derived from an EMBL/GenBank/DDBJ whole genome shotgun (WGS) entry which is preliminary data.</text>
</comment>
<dbReference type="Pfam" id="PF00465">
    <property type="entry name" value="Fe-ADH"/>
    <property type="match status" value="1"/>
</dbReference>
<dbReference type="Proteomes" id="UP000809431">
    <property type="component" value="Unassembled WGS sequence"/>
</dbReference>
<dbReference type="NCBIfam" id="NF006941">
    <property type="entry name" value="PRK09423.1"/>
    <property type="match status" value="1"/>
</dbReference>
<comment type="catalytic activity">
    <reaction evidence="8">
        <text>glycerol + NAD(+) = dihydroxyacetone + NADH + H(+)</text>
        <dbReference type="Rhea" id="RHEA:13769"/>
        <dbReference type="ChEBI" id="CHEBI:15378"/>
        <dbReference type="ChEBI" id="CHEBI:16016"/>
        <dbReference type="ChEBI" id="CHEBI:17754"/>
        <dbReference type="ChEBI" id="CHEBI:57540"/>
        <dbReference type="ChEBI" id="CHEBI:57945"/>
        <dbReference type="EC" id="1.1.1.6"/>
    </reaction>
</comment>
<keyword evidence="4" id="KW-0520">NAD</keyword>
<keyword evidence="2" id="KW-0479">Metal-binding</keyword>
<dbReference type="InterPro" id="IPR018211">
    <property type="entry name" value="ADH_Fe_CS"/>
</dbReference>
<dbReference type="PIRSF" id="PIRSF000112">
    <property type="entry name" value="Glycerol_dehydrogenase"/>
    <property type="match status" value="1"/>
</dbReference>
<proteinExistence type="inferred from homology"/>
<dbReference type="EC" id="1.1.1.6" evidence="6"/>
<dbReference type="PROSITE" id="PS00060">
    <property type="entry name" value="ADH_IRON_2"/>
    <property type="match status" value="1"/>
</dbReference>